<reference evidence="2" key="1">
    <citation type="submission" date="2020-05" db="EMBL/GenBank/DDBJ databases">
        <title>Mycena genomes resolve the evolution of fungal bioluminescence.</title>
        <authorList>
            <person name="Tsai I.J."/>
        </authorList>
    </citation>
    <scope>NUCLEOTIDE SEQUENCE</scope>
    <source>
        <strain evidence="2">171206Taipei</strain>
    </source>
</reference>
<sequence length="292" mass="31655">MSRASRFRTGRAPRDIDVDTGQHVPGHQEVAARAVYISEGSGGTRLTKRPTLTNISLQLPAVAPSELQDQFASWKPMPHDTFDPASAMSHVPPDNSEEGNIEEGSTGQKRKRSTPCRNGDLCCLCIWTKYSDSKGSATPLRIPVVPTVKRKCTPMTRHRLGCFAVRSVGSICSARSVVWLGINQCLCTSLRNGTALSMSLFSCPSSASFTSSGMVDFLVLFLRTTPIRLLLSTFQEYALSRSVIVAATALWISSIASNYFETPGIQLQSPPRLHAPPSGLCDFLGFSTLSVT</sequence>
<feature type="region of interest" description="Disordered" evidence="1">
    <location>
        <begin position="74"/>
        <end position="115"/>
    </location>
</feature>
<accession>A0A8H6SA22</accession>
<protein>
    <submittedName>
        <fullName evidence="2">Uncharacterized protein</fullName>
    </submittedName>
</protein>
<proteinExistence type="predicted"/>
<dbReference type="EMBL" id="JACAZF010000009">
    <property type="protein sequence ID" value="KAF7295609.1"/>
    <property type="molecule type" value="Genomic_DNA"/>
</dbReference>
<dbReference type="AlphaFoldDB" id="A0A8H6SA22"/>
<dbReference type="GeneID" id="59350094"/>
<dbReference type="Proteomes" id="UP000636479">
    <property type="component" value="Unassembled WGS sequence"/>
</dbReference>
<evidence type="ECO:0000313" key="2">
    <source>
        <dbReference type="EMBL" id="KAF7295609.1"/>
    </source>
</evidence>
<organism evidence="2 3">
    <name type="scientific">Mycena indigotica</name>
    <dbReference type="NCBI Taxonomy" id="2126181"/>
    <lineage>
        <taxon>Eukaryota</taxon>
        <taxon>Fungi</taxon>
        <taxon>Dikarya</taxon>
        <taxon>Basidiomycota</taxon>
        <taxon>Agaricomycotina</taxon>
        <taxon>Agaricomycetes</taxon>
        <taxon>Agaricomycetidae</taxon>
        <taxon>Agaricales</taxon>
        <taxon>Marasmiineae</taxon>
        <taxon>Mycenaceae</taxon>
        <taxon>Mycena</taxon>
    </lineage>
</organism>
<comment type="caution">
    <text evidence="2">The sequence shown here is derived from an EMBL/GenBank/DDBJ whole genome shotgun (WGS) entry which is preliminary data.</text>
</comment>
<name>A0A8H6SA22_9AGAR</name>
<feature type="region of interest" description="Disordered" evidence="1">
    <location>
        <begin position="1"/>
        <end position="22"/>
    </location>
</feature>
<evidence type="ECO:0000313" key="3">
    <source>
        <dbReference type="Proteomes" id="UP000636479"/>
    </source>
</evidence>
<feature type="compositionally biased region" description="Basic residues" evidence="1">
    <location>
        <begin position="1"/>
        <end position="11"/>
    </location>
</feature>
<evidence type="ECO:0000256" key="1">
    <source>
        <dbReference type="SAM" id="MobiDB-lite"/>
    </source>
</evidence>
<gene>
    <name evidence="2" type="ORF">MIND_01101000</name>
</gene>
<dbReference type="RefSeq" id="XP_037216972.1">
    <property type="nucleotide sequence ID" value="XM_037367578.1"/>
</dbReference>
<keyword evidence="3" id="KW-1185">Reference proteome</keyword>